<sequence>MHLMVGLQSSWKCVEISLQDGSVPVIGGVPLPDCNIEPAVWFKALVLDSVCIDCSDHVISWAVVSPSSSLSHHQSTPTTSSPDHTLMAPHEDGEPSCPDNLHDLFEVAETLFRASPLCSPSHHHYPSSHPPSPHREDWEHQMWLRFLHTLLLPLLTLQREDLPSLQLSLDNYCNHTISSLDSNIAQSTALSQQLKEELDTVRSSLLPIVVSSPIHPHPPLLLSLLNADLKQMEDDARSKIAYYSRTLALQSRLTASGSPVMNLDRLQADKRLAESHLTTSMEMKSVVLSLTSQSVEDHLQPVSDDLPELTSRYLGLQERLGEARDSANHWSRKKVLALSVREAMEQAVASLQAGHVTAGMDISMHGGRSTDVLPEASHYQAKEEFTTLSERVKQLLDMAHSPAARLHNSLVQTVQMKWFPAMCNGFVVISSDMTRTLPSPRTRTQSWRRHFSFKKTRTMTSPSSPPPSNMAEAGKLLHIRFQEIVSALCDHLADHDTGFTQQVWLCYENLFFDNFSSSFLSHYQSENQKFCEQLRVNALSVSVLPPSSLSLTTPETMWLSLFPPRSFGDATLLYTQSLEDPDVTSEPPQLAPGLQAKFGPVVTDLYCMARTRAPLHKLQLLTSAFRKTMASLSALKLQSLLEEGSTDFHLAGVSCDDLLPLLVLLLLQLPPAFLCQLWLHCLLLEDCCPTFLQAGWHGYSLTTFRSSLTVISEL</sequence>
<evidence type="ECO:0000259" key="2">
    <source>
        <dbReference type="PROSITE" id="PS51205"/>
    </source>
</evidence>
<keyword evidence="4" id="KW-1185">Reference proteome</keyword>
<organism evidence="3 4">
    <name type="scientific">Geodia barretti</name>
    <name type="common">Barrett's horny sponge</name>
    <dbReference type="NCBI Taxonomy" id="519541"/>
    <lineage>
        <taxon>Eukaryota</taxon>
        <taxon>Metazoa</taxon>
        <taxon>Porifera</taxon>
        <taxon>Demospongiae</taxon>
        <taxon>Heteroscleromorpha</taxon>
        <taxon>Tetractinellida</taxon>
        <taxon>Astrophorina</taxon>
        <taxon>Geodiidae</taxon>
        <taxon>Geodia</taxon>
    </lineage>
</organism>
<dbReference type="SUPFAM" id="SSF109993">
    <property type="entry name" value="VPS9 domain"/>
    <property type="match status" value="1"/>
</dbReference>
<comment type="caution">
    <text evidence="3">The sequence shown here is derived from an EMBL/GenBank/DDBJ whole genome shotgun (WGS) entry which is preliminary data.</text>
</comment>
<proteinExistence type="predicted"/>
<gene>
    <name evidence="3" type="ORF">GBAR_LOCUS2783</name>
</gene>
<evidence type="ECO:0000313" key="3">
    <source>
        <dbReference type="EMBL" id="CAI7999753.1"/>
    </source>
</evidence>
<dbReference type="Proteomes" id="UP001174909">
    <property type="component" value="Unassembled WGS sequence"/>
</dbReference>
<dbReference type="Pfam" id="PF02204">
    <property type="entry name" value="VPS9"/>
    <property type="match status" value="1"/>
</dbReference>
<evidence type="ECO:0000313" key="4">
    <source>
        <dbReference type="Proteomes" id="UP001174909"/>
    </source>
</evidence>
<dbReference type="InterPro" id="IPR003123">
    <property type="entry name" value="VPS9"/>
</dbReference>
<dbReference type="EMBL" id="CASHTH010000383">
    <property type="protein sequence ID" value="CAI7999753.1"/>
    <property type="molecule type" value="Genomic_DNA"/>
</dbReference>
<feature type="region of interest" description="Disordered" evidence="1">
    <location>
        <begin position="68"/>
        <end position="99"/>
    </location>
</feature>
<dbReference type="AlphaFoldDB" id="A0AA35R0S0"/>
<feature type="domain" description="VPS9" evidence="2">
    <location>
        <begin position="566"/>
        <end position="714"/>
    </location>
</feature>
<name>A0AA35R0S0_GEOBA</name>
<dbReference type="PROSITE" id="PS51205">
    <property type="entry name" value="VPS9"/>
    <property type="match status" value="1"/>
</dbReference>
<protein>
    <recommendedName>
        <fullName evidence="2">VPS9 domain-containing protein</fullName>
    </recommendedName>
</protein>
<dbReference type="Gene3D" id="1.20.1050.80">
    <property type="entry name" value="VPS9 domain"/>
    <property type="match status" value="1"/>
</dbReference>
<reference evidence="3" key="1">
    <citation type="submission" date="2023-03" db="EMBL/GenBank/DDBJ databases">
        <authorList>
            <person name="Steffen K."/>
            <person name="Cardenas P."/>
        </authorList>
    </citation>
    <scope>NUCLEOTIDE SEQUENCE</scope>
</reference>
<evidence type="ECO:0000256" key="1">
    <source>
        <dbReference type="SAM" id="MobiDB-lite"/>
    </source>
</evidence>
<feature type="compositionally biased region" description="Low complexity" evidence="1">
    <location>
        <begin position="68"/>
        <end position="85"/>
    </location>
</feature>
<dbReference type="InterPro" id="IPR037191">
    <property type="entry name" value="VPS9_dom_sf"/>
</dbReference>
<accession>A0AA35R0S0</accession>